<dbReference type="Pfam" id="PF04199">
    <property type="entry name" value="Cyclase"/>
    <property type="match status" value="1"/>
</dbReference>
<dbReference type="InterPro" id="IPR037175">
    <property type="entry name" value="KFase_sf"/>
</dbReference>
<dbReference type="InterPro" id="IPR007325">
    <property type="entry name" value="KFase/CYL"/>
</dbReference>
<dbReference type="EMBL" id="LC125462">
    <property type="protein sequence ID" value="BAU98038.1"/>
    <property type="molecule type" value="Genomic_DNA"/>
</dbReference>
<dbReference type="GO" id="GO:0004061">
    <property type="term" value="F:arylformamidase activity"/>
    <property type="evidence" value="ECO:0007669"/>
    <property type="project" value="InterPro"/>
</dbReference>
<accession>A0A169SUD5</accession>
<gene>
    <name evidence="1" type="primary">ifnK</name>
</gene>
<dbReference type="AlphaFoldDB" id="A0A169SUD5"/>
<protein>
    <submittedName>
        <fullName evidence="1">Polyketide cyclase</fullName>
    </submittedName>
</protein>
<sequence length="265" mass="28416">MTRIVDLSVVTRHTPSEATPVTVELLDHRTGATVLGLTPEDFPDGMAISNETVTLTTHTGTHMDAPLHYGPLSGGKPAKSIDQVPLEWCLGPGVRLDVRHVPPGEGITVEHLRGALREAGHQLRAGDIVMLWTGADELWGSAEYLTKYPGLTGEGTAFLVEAGVRVIGIDAWGLDRPMRSMIEDYRRTGDQGTLWPAHVYGRTREYLQLEKLAGLATLPAATGFTVVCFPVAVEGAGAGWTRVVALLEEPEEPTEPAEAGRGAGR</sequence>
<dbReference type="Gene3D" id="3.50.30.50">
    <property type="entry name" value="Putative cyclase"/>
    <property type="match status" value="1"/>
</dbReference>
<dbReference type="PANTHER" id="PTHR43564:SF2">
    <property type="entry name" value="BLR6059 PROTEIN"/>
    <property type="match status" value="1"/>
</dbReference>
<dbReference type="PANTHER" id="PTHR43564">
    <property type="entry name" value="KYNURENINE FORMAMIDASE-LIKE PROTEIN"/>
    <property type="match status" value="1"/>
</dbReference>
<dbReference type="SUPFAM" id="SSF102198">
    <property type="entry name" value="Putative cyclase"/>
    <property type="match status" value="1"/>
</dbReference>
<organism evidence="1">
    <name type="scientific">Streptomyces sp. RI-77</name>
    <dbReference type="NCBI Taxonomy" id="1799151"/>
    <lineage>
        <taxon>Bacteria</taxon>
        <taxon>Bacillati</taxon>
        <taxon>Actinomycetota</taxon>
        <taxon>Actinomycetes</taxon>
        <taxon>Kitasatosporales</taxon>
        <taxon>Streptomycetaceae</taxon>
        <taxon>Streptomyces</taxon>
    </lineage>
</organism>
<dbReference type="GO" id="GO:0019441">
    <property type="term" value="P:L-tryptophan catabolic process to kynurenine"/>
    <property type="evidence" value="ECO:0007669"/>
    <property type="project" value="InterPro"/>
</dbReference>
<evidence type="ECO:0000313" key="1">
    <source>
        <dbReference type="EMBL" id="BAU98038.1"/>
    </source>
</evidence>
<name>A0A169SUD5_9ACTN</name>
<reference evidence="1" key="1">
    <citation type="journal article" date="2016" name="ChemBioChem">
        <title>Involvement of the Baeyer-Villiger Monooxygenase IfnQ in the Biosynthesis of Isofuranonaphthoquinone Scaffold of JBIR-76 and -77.</title>
        <authorList>
            <person name="Katsuyama Y."/>
            <person name="Sone K."/>
            <person name="Satou R."/>
            <person name="Izumikawa M."/>
            <person name="Takagi M."/>
            <person name="Fujie M."/>
            <person name="Satoh N."/>
            <person name="Shin-ya K."/>
            <person name="Ohnishi Y."/>
        </authorList>
    </citation>
    <scope>NUCLEOTIDE SEQUENCE</scope>
    <source>
        <strain evidence="1">RI-77</strain>
    </source>
</reference>
<proteinExistence type="predicted"/>